<comment type="caution">
    <text evidence="1">The sequence shown here is derived from an EMBL/GenBank/DDBJ whole genome shotgun (WGS) entry which is preliminary data.</text>
</comment>
<reference evidence="1 2" key="1">
    <citation type="submission" date="2020-08" db="EMBL/GenBank/DDBJ databases">
        <title>Sequencing the genomes of 1000 actinobacteria strains.</title>
        <authorList>
            <person name="Klenk H.-P."/>
        </authorList>
    </citation>
    <scope>NUCLEOTIDE SEQUENCE [LARGE SCALE GENOMIC DNA]</scope>
    <source>
        <strain evidence="1 2">DSM 45084</strain>
    </source>
</reference>
<proteinExistence type="predicted"/>
<dbReference type="AlphaFoldDB" id="A0A7W7T5T2"/>
<organism evidence="1 2">
    <name type="scientific">Saccharothrix violaceirubra</name>
    <dbReference type="NCBI Taxonomy" id="413306"/>
    <lineage>
        <taxon>Bacteria</taxon>
        <taxon>Bacillati</taxon>
        <taxon>Actinomycetota</taxon>
        <taxon>Actinomycetes</taxon>
        <taxon>Pseudonocardiales</taxon>
        <taxon>Pseudonocardiaceae</taxon>
        <taxon>Saccharothrix</taxon>
    </lineage>
</organism>
<accession>A0A7W7T5T2</accession>
<name>A0A7W7T5T2_9PSEU</name>
<protein>
    <submittedName>
        <fullName evidence="1">Uncharacterized protein</fullName>
    </submittedName>
</protein>
<dbReference type="Proteomes" id="UP000542674">
    <property type="component" value="Unassembled WGS sequence"/>
</dbReference>
<dbReference type="RefSeq" id="WP_184670515.1">
    <property type="nucleotide sequence ID" value="NZ_BAABAI010000024.1"/>
</dbReference>
<evidence type="ECO:0000313" key="1">
    <source>
        <dbReference type="EMBL" id="MBB4966492.1"/>
    </source>
</evidence>
<gene>
    <name evidence="1" type="ORF">F4559_003851</name>
</gene>
<evidence type="ECO:0000313" key="2">
    <source>
        <dbReference type="Proteomes" id="UP000542674"/>
    </source>
</evidence>
<dbReference type="EMBL" id="JACHJS010000001">
    <property type="protein sequence ID" value="MBB4966492.1"/>
    <property type="molecule type" value="Genomic_DNA"/>
</dbReference>
<sequence length="341" mass="37275">MPAATALLVRPDVLNALWMELHHPRSTAHRMHHVTRCDTALRADGVRLGARHDGPTGSGLRLAGQCPCRDLVADALEIAAGFLAGHGDGLANPAGAVRQHLRFRMTDAGRRERRLLGAQVKPGTVARNRYGTALPDDFHRALYVLIADEAGVRGPLRGEEGLRRRLADRCTAELGIGPEEARRRLPAALRLIESTCRRGPRVNVGTRRDPELVSWWDAYVERPLGRRPDPTVLTLPHQTGADDRAGAAEVRDPHAENAFDRVLTTVALRGTDIAADSPEEVVVAALRQTVTSTPPDRTDDAVSHVVTLLRDRGLLPENRARLLLDDPAHRRRVIACARALA</sequence>
<keyword evidence="2" id="KW-1185">Reference proteome</keyword>